<organism evidence="1 2">
    <name type="scientific">Sphingobium chungbukense</name>
    <dbReference type="NCBI Taxonomy" id="56193"/>
    <lineage>
        <taxon>Bacteria</taxon>
        <taxon>Pseudomonadati</taxon>
        <taxon>Pseudomonadota</taxon>
        <taxon>Alphaproteobacteria</taxon>
        <taxon>Sphingomonadales</taxon>
        <taxon>Sphingomonadaceae</taxon>
        <taxon>Sphingobium</taxon>
    </lineage>
</organism>
<dbReference type="STRING" id="56193.YP76_20700"/>
<accession>A0A0M3APE5</accession>
<dbReference type="PATRIC" id="fig|56193.3.peg.4349"/>
<comment type="caution">
    <text evidence="1">The sequence shown here is derived from an EMBL/GenBank/DDBJ whole genome shotgun (WGS) entry which is preliminary data.</text>
</comment>
<dbReference type="RefSeq" id="WP_046765495.1">
    <property type="nucleotide sequence ID" value="NZ_LBIC01000010.1"/>
</dbReference>
<dbReference type="InterPro" id="IPR014114">
    <property type="entry name" value="TraW"/>
</dbReference>
<name>A0A0M3APE5_9SPHN</name>
<sequence length="218" mass="24020">MKKVLAGTAGAALLIAGVVVGIPVRTEARDYGQTGQAFPVIEPDLLATIETRLKRAEASGELARTNEMFAKRAEAKVRRPTPVAGITPARRAREWDFDPSVRVEQDIRDQKGNLIAAAGQSINPLDFVKIRQDLVFIDGDDDEQIAWATARYTDLNAKIIFVSGSPIEAMTNRKRRFYFDQEGKLTSKFGIEHTPAVVRQAGRVMRVSEQVLKTGRAG</sequence>
<reference evidence="1 2" key="1">
    <citation type="submission" date="2015-04" db="EMBL/GenBank/DDBJ databases">
        <title>Genome sequence of aromatic hydrocarbons-degrading Sphingobium chungbukense DJ77.</title>
        <authorList>
            <person name="Kim Y.-C."/>
            <person name="Chae J.-C."/>
        </authorList>
    </citation>
    <scope>NUCLEOTIDE SEQUENCE [LARGE SCALE GENOMIC DNA]</scope>
    <source>
        <strain evidence="1 2">DJ77</strain>
    </source>
</reference>
<evidence type="ECO:0000313" key="2">
    <source>
        <dbReference type="Proteomes" id="UP000033874"/>
    </source>
</evidence>
<dbReference type="NCBIfam" id="TIGR02743">
    <property type="entry name" value="TraW"/>
    <property type="match status" value="1"/>
</dbReference>
<protein>
    <submittedName>
        <fullName evidence="1">Conjugal transfer protein TraW</fullName>
    </submittedName>
</protein>
<proteinExistence type="predicted"/>
<dbReference type="AlphaFoldDB" id="A0A0M3APE5"/>
<keyword evidence="2" id="KW-1185">Reference proteome</keyword>
<gene>
    <name evidence="1" type="ORF">YP76_20700</name>
</gene>
<evidence type="ECO:0000313" key="1">
    <source>
        <dbReference type="EMBL" id="KKW90409.1"/>
    </source>
</evidence>
<dbReference type="EMBL" id="LBIC01000010">
    <property type="protein sequence ID" value="KKW90409.1"/>
    <property type="molecule type" value="Genomic_DNA"/>
</dbReference>
<dbReference type="Proteomes" id="UP000033874">
    <property type="component" value="Unassembled WGS sequence"/>
</dbReference>